<evidence type="ECO:0000313" key="2">
    <source>
        <dbReference type="EMBL" id="EHK50059.1"/>
    </source>
</evidence>
<dbReference type="AlphaFoldDB" id="G9NHG5"/>
<reference evidence="2 3" key="1">
    <citation type="journal article" date="2011" name="Genome Biol.">
        <title>Comparative genome sequence analysis underscores mycoparasitism as the ancestral life style of Trichoderma.</title>
        <authorList>
            <person name="Kubicek C.P."/>
            <person name="Herrera-Estrella A."/>
            <person name="Seidl-Seiboth V."/>
            <person name="Martinez D.A."/>
            <person name="Druzhinina I.S."/>
            <person name="Thon M."/>
            <person name="Zeilinger S."/>
            <person name="Casas-Flores S."/>
            <person name="Horwitz B.A."/>
            <person name="Mukherjee P.K."/>
            <person name="Mukherjee M."/>
            <person name="Kredics L."/>
            <person name="Alcaraz L.D."/>
            <person name="Aerts A."/>
            <person name="Antal Z."/>
            <person name="Atanasova L."/>
            <person name="Cervantes-Badillo M.G."/>
            <person name="Challacombe J."/>
            <person name="Chertkov O."/>
            <person name="McCluskey K."/>
            <person name="Coulpier F."/>
            <person name="Deshpande N."/>
            <person name="von Doehren H."/>
            <person name="Ebbole D.J."/>
            <person name="Esquivel-Naranjo E.U."/>
            <person name="Fekete E."/>
            <person name="Flipphi M."/>
            <person name="Glaser F."/>
            <person name="Gomez-Rodriguez E.Y."/>
            <person name="Gruber S."/>
            <person name="Han C."/>
            <person name="Henrissat B."/>
            <person name="Hermosa R."/>
            <person name="Hernandez-Onate M."/>
            <person name="Karaffa L."/>
            <person name="Kosti I."/>
            <person name="Le Crom S."/>
            <person name="Lindquist E."/>
            <person name="Lucas S."/>
            <person name="Luebeck M."/>
            <person name="Luebeck P.S."/>
            <person name="Margeot A."/>
            <person name="Metz B."/>
            <person name="Misra M."/>
            <person name="Nevalainen H."/>
            <person name="Omann M."/>
            <person name="Packer N."/>
            <person name="Perrone G."/>
            <person name="Uresti-Rivera E.E."/>
            <person name="Salamov A."/>
            <person name="Schmoll M."/>
            <person name="Seiboth B."/>
            <person name="Shapiro H."/>
            <person name="Sukno S."/>
            <person name="Tamayo-Ramos J.A."/>
            <person name="Tisch D."/>
            <person name="Wiest A."/>
            <person name="Wilkinson H.H."/>
            <person name="Zhang M."/>
            <person name="Coutinho P.M."/>
            <person name="Kenerley C.M."/>
            <person name="Monte E."/>
            <person name="Baker S.E."/>
            <person name="Grigoriev I.V."/>
        </authorList>
    </citation>
    <scope>NUCLEOTIDE SEQUENCE [LARGE SCALE GENOMIC DNA]</scope>
    <source>
        <strain evidence="3">ATCC 20476 / IMI 206040</strain>
    </source>
</reference>
<dbReference type="OrthoDB" id="10547014at2759"/>
<protein>
    <submittedName>
        <fullName evidence="2">Uncharacterized protein</fullName>
    </submittedName>
</protein>
<dbReference type="HOGENOM" id="CLU_1337659_0_0_1"/>
<organism evidence="2 3">
    <name type="scientific">Hypocrea atroviridis (strain ATCC 20476 / IMI 206040)</name>
    <name type="common">Trichoderma atroviride</name>
    <dbReference type="NCBI Taxonomy" id="452589"/>
    <lineage>
        <taxon>Eukaryota</taxon>
        <taxon>Fungi</taxon>
        <taxon>Dikarya</taxon>
        <taxon>Ascomycota</taxon>
        <taxon>Pezizomycotina</taxon>
        <taxon>Sordariomycetes</taxon>
        <taxon>Hypocreomycetidae</taxon>
        <taxon>Hypocreales</taxon>
        <taxon>Hypocreaceae</taxon>
        <taxon>Trichoderma</taxon>
    </lineage>
</organism>
<name>G9NHG5_HYPAI</name>
<feature type="compositionally biased region" description="Basic and acidic residues" evidence="1">
    <location>
        <begin position="1"/>
        <end position="26"/>
    </location>
</feature>
<keyword evidence="3" id="KW-1185">Reference proteome</keyword>
<sequence>MAELENGKRSLEGDAVDKEDIEDGHIPKTSLSDVDRILALLESALSEQHQIMYRIRSELDAMRSELSIERSDLDIMGNKLAIAEGRLAITGNRLAIVGNKVDEAVNAKNIKSQEYIQILINEMEKIQAAYMEVQATWMEEQAVHTQMRLDHERAIDDMDRFSEQFATVQRDVRSLLQKKPEERRKCPDELMDELDDLLEVEDITE</sequence>
<evidence type="ECO:0000256" key="1">
    <source>
        <dbReference type="SAM" id="MobiDB-lite"/>
    </source>
</evidence>
<dbReference type="RefSeq" id="XP_013948217.1">
    <property type="nucleotide sequence ID" value="XM_014092742.1"/>
</dbReference>
<dbReference type="GeneID" id="25783034"/>
<dbReference type="Proteomes" id="UP000005426">
    <property type="component" value="Unassembled WGS sequence"/>
</dbReference>
<evidence type="ECO:0000313" key="3">
    <source>
        <dbReference type="Proteomes" id="UP000005426"/>
    </source>
</evidence>
<dbReference type="EMBL" id="ABDG02000015">
    <property type="protein sequence ID" value="EHK50059.1"/>
    <property type="molecule type" value="Genomic_DNA"/>
</dbReference>
<dbReference type="KEGG" id="tatv:25783034"/>
<comment type="caution">
    <text evidence="2">The sequence shown here is derived from an EMBL/GenBank/DDBJ whole genome shotgun (WGS) entry which is preliminary data.</text>
</comment>
<proteinExistence type="predicted"/>
<accession>G9NHG5</accession>
<feature type="region of interest" description="Disordered" evidence="1">
    <location>
        <begin position="1"/>
        <end position="27"/>
    </location>
</feature>
<gene>
    <name evidence="2" type="ORF">TRIATDRAFT_314893</name>
</gene>